<keyword evidence="1" id="KW-0472">Membrane</keyword>
<feature type="transmembrane region" description="Helical" evidence="1">
    <location>
        <begin position="12"/>
        <end position="39"/>
    </location>
</feature>
<organism evidence="2">
    <name type="scientific">Arundo donax</name>
    <name type="common">Giant reed</name>
    <name type="synonym">Donax arundinaceus</name>
    <dbReference type="NCBI Taxonomy" id="35708"/>
    <lineage>
        <taxon>Eukaryota</taxon>
        <taxon>Viridiplantae</taxon>
        <taxon>Streptophyta</taxon>
        <taxon>Embryophyta</taxon>
        <taxon>Tracheophyta</taxon>
        <taxon>Spermatophyta</taxon>
        <taxon>Magnoliopsida</taxon>
        <taxon>Liliopsida</taxon>
        <taxon>Poales</taxon>
        <taxon>Poaceae</taxon>
        <taxon>PACMAD clade</taxon>
        <taxon>Arundinoideae</taxon>
        <taxon>Arundineae</taxon>
        <taxon>Arundo</taxon>
    </lineage>
</organism>
<keyword evidence="1" id="KW-0812">Transmembrane</keyword>
<evidence type="ECO:0000256" key="1">
    <source>
        <dbReference type="SAM" id="Phobius"/>
    </source>
</evidence>
<sequence>MSIVIILYSSNILFNCISFFFISRVFASFATLSCSLATLLCSSSSLSFSSAYDYLYLFSFFCSFSTSASLFFAHKWSKLSTQDSPL</sequence>
<evidence type="ECO:0000313" key="2">
    <source>
        <dbReference type="EMBL" id="JAE16108.1"/>
    </source>
</evidence>
<proteinExistence type="predicted"/>
<dbReference type="EMBL" id="GBRH01181788">
    <property type="protein sequence ID" value="JAE16108.1"/>
    <property type="molecule type" value="Transcribed_RNA"/>
</dbReference>
<dbReference type="AlphaFoldDB" id="A0A0A9G658"/>
<name>A0A0A9G658_ARUDO</name>
<keyword evidence="1" id="KW-1133">Transmembrane helix</keyword>
<accession>A0A0A9G658</accession>
<feature type="transmembrane region" description="Helical" evidence="1">
    <location>
        <begin position="54"/>
        <end position="73"/>
    </location>
</feature>
<reference evidence="2" key="2">
    <citation type="journal article" date="2015" name="Data Brief">
        <title>Shoot transcriptome of the giant reed, Arundo donax.</title>
        <authorList>
            <person name="Barrero R.A."/>
            <person name="Guerrero F.D."/>
            <person name="Moolhuijzen P."/>
            <person name="Goolsby J.A."/>
            <person name="Tidwell J."/>
            <person name="Bellgard S.E."/>
            <person name="Bellgard M.I."/>
        </authorList>
    </citation>
    <scope>NUCLEOTIDE SEQUENCE</scope>
    <source>
        <tissue evidence="2">Shoot tissue taken approximately 20 cm above the soil surface</tissue>
    </source>
</reference>
<reference evidence="2" key="1">
    <citation type="submission" date="2014-09" db="EMBL/GenBank/DDBJ databases">
        <authorList>
            <person name="Magalhaes I.L.F."/>
            <person name="Oliveira U."/>
            <person name="Santos F.R."/>
            <person name="Vidigal T.H.D.A."/>
            <person name="Brescovit A.D."/>
            <person name="Santos A.J."/>
        </authorList>
    </citation>
    <scope>NUCLEOTIDE SEQUENCE</scope>
    <source>
        <tissue evidence="2">Shoot tissue taken approximately 20 cm above the soil surface</tissue>
    </source>
</reference>
<protein>
    <submittedName>
        <fullName evidence="2">Uncharacterized protein</fullName>
    </submittedName>
</protein>